<proteinExistence type="predicted"/>
<feature type="transmembrane region" description="Helical" evidence="1">
    <location>
        <begin position="94"/>
        <end position="112"/>
    </location>
</feature>
<feature type="chain" id="PRO_5009535181" evidence="2">
    <location>
        <begin position="27"/>
        <end position="308"/>
    </location>
</feature>
<accession>A0A1F8DSG6</accession>
<organism evidence="3 4">
    <name type="scientific">Candidatus Wolfebacteria bacterium RIFCSPLOWO2_01_FULL_45_19</name>
    <dbReference type="NCBI Taxonomy" id="1802557"/>
    <lineage>
        <taxon>Bacteria</taxon>
        <taxon>Candidatus Wolfeibacteriota</taxon>
    </lineage>
</organism>
<dbReference type="EMBL" id="MGIR01000008">
    <property type="protein sequence ID" value="OGM90758.1"/>
    <property type="molecule type" value="Genomic_DNA"/>
</dbReference>
<feature type="signal peptide" evidence="2">
    <location>
        <begin position="1"/>
        <end position="26"/>
    </location>
</feature>
<evidence type="ECO:0000256" key="2">
    <source>
        <dbReference type="SAM" id="SignalP"/>
    </source>
</evidence>
<feature type="transmembrane region" description="Helical" evidence="1">
    <location>
        <begin position="58"/>
        <end position="82"/>
    </location>
</feature>
<evidence type="ECO:0000313" key="4">
    <source>
        <dbReference type="Proteomes" id="UP000178946"/>
    </source>
</evidence>
<dbReference type="Proteomes" id="UP000178946">
    <property type="component" value="Unassembled WGS sequence"/>
</dbReference>
<keyword evidence="1" id="KW-0472">Membrane</keyword>
<evidence type="ECO:0000256" key="1">
    <source>
        <dbReference type="SAM" id="Phobius"/>
    </source>
</evidence>
<protein>
    <submittedName>
        <fullName evidence="3">Uncharacterized protein</fullName>
    </submittedName>
</protein>
<comment type="caution">
    <text evidence="3">The sequence shown here is derived from an EMBL/GenBank/DDBJ whole genome shotgun (WGS) entry which is preliminary data.</text>
</comment>
<reference evidence="3 4" key="1">
    <citation type="journal article" date="2016" name="Nat. Commun.">
        <title>Thousands of microbial genomes shed light on interconnected biogeochemical processes in an aquifer system.</title>
        <authorList>
            <person name="Anantharaman K."/>
            <person name="Brown C.T."/>
            <person name="Hug L.A."/>
            <person name="Sharon I."/>
            <person name="Castelle C.J."/>
            <person name="Probst A.J."/>
            <person name="Thomas B.C."/>
            <person name="Singh A."/>
            <person name="Wilkins M.J."/>
            <person name="Karaoz U."/>
            <person name="Brodie E.L."/>
            <person name="Williams K.H."/>
            <person name="Hubbard S.S."/>
            <person name="Banfield J.F."/>
        </authorList>
    </citation>
    <scope>NUCLEOTIDE SEQUENCE [LARGE SCALE GENOMIC DNA]</scope>
</reference>
<keyword evidence="1" id="KW-0812">Transmembrane</keyword>
<dbReference type="STRING" id="1802557.A3A20_02975"/>
<dbReference type="AlphaFoldDB" id="A0A1F8DSG6"/>
<name>A0A1F8DSG6_9BACT</name>
<evidence type="ECO:0000313" key="3">
    <source>
        <dbReference type="EMBL" id="OGM90758.1"/>
    </source>
</evidence>
<keyword evidence="2" id="KW-0732">Signal</keyword>
<keyword evidence="1" id="KW-1133">Transmembrane helix</keyword>
<sequence>MKLRYQKIIILSFLVSSFLIFGTAFAQGIVPQCDTGPLRGLGCDLCVFLKLVENIINFMLYVIFPLAVIFIVYGGFMIMVSAGSPERLKRGREIITIAVTGLAIALIAWLAVSTVIQVISGNSWQPWNSIECISREPVVVTRPPITEPTTPTPTDGRTCPNCSTISNSLPIKTGSACALSGEVTACQINSSLNERLLSLNQAIAADGSYSWQVTEAWPPTVTHKDQCHYSGTCIDAGFTSGARSGAEIKNFIGKSANSNLYSVYEVQTAARRQELINQGVPASQICTVSGISAEHFSVYMGSRTPCTR</sequence>
<gene>
    <name evidence="3" type="ORF">A3A20_02975</name>
</gene>